<dbReference type="PANTHER" id="PTHR46268">
    <property type="entry name" value="STRESS RESPONSE PROTEIN NHAX"/>
    <property type="match status" value="1"/>
</dbReference>
<dbReference type="PANTHER" id="PTHR46268:SF6">
    <property type="entry name" value="UNIVERSAL STRESS PROTEIN UP12"/>
    <property type="match status" value="1"/>
</dbReference>
<accession>A0A844A8P7</accession>
<evidence type="ECO:0000313" key="4">
    <source>
        <dbReference type="EMBL" id="MQX08016.1"/>
    </source>
</evidence>
<feature type="region of interest" description="Disordered" evidence="2">
    <location>
        <begin position="1"/>
        <end position="26"/>
    </location>
</feature>
<dbReference type="EMBL" id="WISZ01000064">
    <property type="protein sequence ID" value="MQX08016.1"/>
    <property type="molecule type" value="Genomic_DNA"/>
</dbReference>
<comment type="caution">
    <text evidence="4">The sequence shown here is derived from an EMBL/GenBank/DDBJ whole genome shotgun (WGS) entry which is preliminary data.</text>
</comment>
<dbReference type="InterPro" id="IPR006015">
    <property type="entry name" value="Universal_stress_UspA"/>
</dbReference>
<evidence type="ECO:0000256" key="1">
    <source>
        <dbReference type="ARBA" id="ARBA00008791"/>
    </source>
</evidence>
<protein>
    <submittedName>
        <fullName evidence="4">Universal stress protein</fullName>
    </submittedName>
</protein>
<dbReference type="SUPFAM" id="SSF52402">
    <property type="entry name" value="Adenine nucleotide alpha hydrolases-like"/>
    <property type="match status" value="2"/>
</dbReference>
<evidence type="ECO:0000259" key="3">
    <source>
        <dbReference type="Pfam" id="PF00582"/>
    </source>
</evidence>
<dbReference type="Proteomes" id="UP000466694">
    <property type="component" value="Unassembled WGS sequence"/>
</dbReference>
<dbReference type="Gene3D" id="3.40.50.12370">
    <property type="match status" value="1"/>
</dbReference>
<evidence type="ECO:0000313" key="5">
    <source>
        <dbReference type="Proteomes" id="UP000466694"/>
    </source>
</evidence>
<dbReference type="RefSeq" id="WP_014857883.1">
    <property type="nucleotide sequence ID" value="NZ_BJNI01000026.1"/>
</dbReference>
<dbReference type="CDD" id="cd00293">
    <property type="entry name" value="USP-like"/>
    <property type="match status" value="2"/>
</dbReference>
<feature type="domain" description="UspA" evidence="3">
    <location>
        <begin position="30"/>
        <end position="163"/>
    </location>
</feature>
<feature type="region of interest" description="Disordered" evidence="2">
    <location>
        <begin position="322"/>
        <end position="342"/>
    </location>
</feature>
<evidence type="ECO:0000256" key="2">
    <source>
        <dbReference type="SAM" id="MobiDB-lite"/>
    </source>
</evidence>
<dbReference type="InterPro" id="IPR006016">
    <property type="entry name" value="UspA"/>
</dbReference>
<proteinExistence type="inferred from homology"/>
<dbReference type="Pfam" id="PF00582">
    <property type="entry name" value="Usp"/>
    <property type="match status" value="2"/>
</dbReference>
<organism evidence="4 5">
    <name type="scientific">Rhizobium fredii</name>
    <name type="common">Sinorhizobium fredii</name>
    <dbReference type="NCBI Taxonomy" id="380"/>
    <lineage>
        <taxon>Bacteria</taxon>
        <taxon>Pseudomonadati</taxon>
        <taxon>Pseudomonadota</taxon>
        <taxon>Alphaproteobacteria</taxon>
        <taxon>Hyphomicrobiales</taxon>
        <taxon>Rhizobiaceae</taxon>
        <taxon>Sinorhizobium/Ensifer group</taxon>
        <taxon>Sinorhizobium</taxon>
    </lineage>
</organism>
<sequence>MPASITETGGDANHRRSASEHPASPVDGGVVACLDTSWLSHKVIPHAAAIAHALHASLTLLHVLEVAPKTDVPLDPFEWDVRRRSAHDYIRRLASERGDETFHIDTIVVEGQPAEQICLWARNQKVGLIAVGTHGDSGAADWALGETARKLVETCSGALLLVPSSVSDADVVHYRRLLVPLDGSSRAESVLALATRLAREQDAELLLTHIIPVPELTEIGPLEVEDIKLKDAVIRRNERVARQYLERIRARIAEQGLAVNVILRDGDVRGSLSRLAVEEAADLVIMSAHGRGDRADVSCGSIASFLVTHTATPLLIVLRGSGAGSSASTEKSDGRPPGRAVL</sequence>
<dbReference type="AlphaFoldDB" id="A0A844A8P7"/>
<dbReference type="PRINTS" id="PR01438">
    <property type="entry name" value="UNVRSLSTRESS"/>
</dbReference>
<dbReference type="InterPro" id="IPR014729">
    <property type="entry name" value="Rossmann-like_a/b/a_fold"/>
</dbReference>
<dbReference type="Gene3D" id="3.40.50.620">
    <property type="entry name" value="HUPs"/>
    <property type="match status" value="1"/>
</dbReference>
<gene>
    <name evidence="4" type="ORF">GHK48_06720</name>
</gene>
<comment type="similarity">
    <text evidence="1">Belongs to the universal stress protein A family.</text>
</comment>
<feature type="domain" description="UspA" evidence="3">
    <location>
        <begin position="174"/>
        <end position="317"/>
    </location>
</feature>
<reference evidence="4 5" key="1">
    <citation type="journal article" date="2013" name="Genome Biol.">
        <title>Comparative genomics of the core and accessory genomes of 48 Sinorhizobium strains comprising five genospecies.</title>
        <authorList>
            <person name="Sugawara M."/>
            <person name="Epstein B."/>
            <person name="Badgley B.D."/>
            <person name="Unno T."/>
            <person name="Xu L."/>
            <person name="Reese J."/>
            <person name="Gyaneshwar P."/>
            <person name="Denny R."/>
            <person name="Mudge J."/>
            <person name="Bharti A.K."/>
            <person name="Farmer A.D."/>
            <person name="May G.D."/>
            <person name="Woodward J.E."/>
            <person name="Medigue C."/>
            <person name="Vallenet D."/>
            <person name="Lajus A."/>
            <person name="Rouy Z."/>
            <person name="Martinez-Vaz B."/>
            <person name="Tiffin P."/>
            <person name="Young N.D."/>
            <person name="Sadowsky M.J."/>
        </authorList>
    </citation>
    <scope>NUCLEOTIDE SEQUENCE [LARGE SCALE GENOMIC DNA]</scope>
    <source>
        <strain evidence="4 5">USDA205</strain>
    </source>
</reference>
<name>A0A844A8P7_RHIFR</name>